<dbReference type="InterPro" id="IPR009057">
    <property type="entry name" value="Homeodomain-like_sf"/>
</dbReference>
<dbReference type="AlphaFoldDB" id="A0A9X2DRZ5"/>
<evidence type="ECO:0000256" key="2">
    <source>
        <dbReference type="ARBA" id="ARBA00023125"/>
    </source>
</evidence>
<keyword evidence="2" id="KW-0238">DNA-binding</keyword>
<dbReference type="SMART" id="SM00342">
    <property type="entry name" value="HTH_ARAC"/>
    <property type="match status" value="1"/>
</dbReference>
<feature type="domain" description="HTH araC/xylS-type" evidence="4">
    <location>
        <begin position="89"/>
        <end position="159"/>
    </location>
</feature>
<dbReference type="PANTHER" id="PTHR47504">
    <property type="entry name" value="RIGHT ORIGIN-BINDING PROTEIN"/>
    <property type="match status" value="1"/>
</dbReference>
<accession>A0A9X2DRZ5</accession>
<dbReference type="Gene3D" id="1.10.10.60">
    <property type="entry name" value="Homeodomain-like"/>
    <property type="match status" value="2"/>
</dbReference>
<protein>
    <submittedName>
        <fullName evidence="5">AraC family transcriptional regulator</fullName>
    </submittedName>
</protein>
<keyword evidence="6" id="KW-1185">Reference proteome</keyword>
<keyword evidence="1" id="KW-0805">Transcription regulation</keyword>
<sequence length="350" mass="40120">MKHDSTVNKAIYYIETNLDWPLTLNVVATHGGQCKTSFFVSRRRVMAPRVARLASRNPLIARLSNPGNGYAHYEKAAEKVKIVLFQQLSHFHRIFQQALGYTISDYIRFRRLAQAASLLIQSDRKILELAFDFQFESQEAFTRAFKKVYRLPPGKYRKLMTPLLRQKEETTMTQAKQEPIKGWFLSGSTPYSYEMGIDHKVYHHGRSAGYLKSLARQEVSGFATMMQEFRADAYRGKRLKLSGFLKTENVERFSGLWMRVDDASSDILQFDNMSNRPLKDSQNWNHYAIVLDIPDTSAVISFGVLLEGKGCIWVDSLKFDVVSSQVPTTNLDFAESLPDQPVNLSFEESD</sequence>
<dbReference type="Gene3D" id="2.60.120.260">
    <property type="entry name" value="Galactose-binding domain-like"/>
    <property type="match status" value="1"/>
</dbReference>
<dbReference type="RefSeq" id="WP_251224135.1">
    <property type="nucleotide sequence ID" value="NZ_JAMBOL010000014.1"/>
</dbReference>
<dbReference type="EMBL" id="JAMBOL010000014">
    <property type="protein sequence ID" value="MCM3715383.1"/>
    <property type="molecule type" value="Genomic_DNA"/>
</dbReference>
<evidence type="ECO:0000256" key="3">
    <source>
        <dbReference type="ARBA" id="ARBA00023163"/>
    </source>
</evidence>
<evidence type="ECO:0000256" key="1">
    <source>
        <dbReference type="ARBA" id="ARBA00023015"/>
    </source>
</evidence>
<evidence type="ECO:0000259" key="4">
    <source>
        <dbReference type="PROSITE" id="PS01124"/>
    </source>
</evidence>
<dbReference type="InterPro" id="IPR018062">
    <property type="entry name" value="HTH_AraC-typ_CS"/>
</dbReference>
<dbReference type="PANTHER" id="PTHR47504:SF6">
    <property type="entry name" value="ARAC-FAMILY TRANSCRIPTIONAL REGULATOR"/>
    <property type="match status" value="1"/>
</dbReference>
<dbReference type="SUPFAM" id="SSF46689">
    <property type="entry name" value="Homeodomain-like"/>
    <property type="match status" value="1"/>
</dbReference>
<dbReference type="GO" id="GO:0043565">
    <property type="term" value="F:sequence-specific DNA binding"/>
    <property type="evidence" value="ECO:0007669"/>
    <property type="project" value="InterPro"/>
</dbReference>
<organism evidence="5 6">
    <name type="scientific">Halalkalibacter oceani</name>
    <dbReference type="NCBI Taxonomy" id="1653776"/>
    <lineage>
        <taxon>Bacteria</taxon>
        <taxon>Bacillati</taxon>
        <taxon>Bacillota</taxon>
        <taxon>Bacilli</taxon>
        <taxon>Bacillales</taxon>
        <taxon>Bacillaceae</taxon>
        <taxon>Halalkalibacter</taxon>
    </lineage>
</organism>
<dbReference type="InterPro" id="IPR018060">
    <property type="entry name" value="HTH_AraC"/>
</dbReference>
<evidence type="ECO:0000313" key="5">
    <source>
        <dbReference type="EMBL" id="MCM3715383.1"/>
    </source>
</evidence>
<name>A0A9X2DRZ5_9BACI</name>
<comment type="caution">
    <text evidence="5">The sequence shown here is derived from an EMBL/GenBank/DDBJ whole genome shotgun (WGS) entry which is preliminary data.</text>
</comment>
<keyword evidence="3" id="KW-0804">Transcription</keyword>
<dbReference type="GO" id="GO:0003700">
    <property type="term" value="F:DNA-binding transcription factor activity"/>
    <property type="evidence" value="ECO:0007669"/>
    <property type="project" value="InterPro"/>
</dbReference>
<proteinExistence type="predicted"/>
<dbReference type="PROSITE" id="PS00041">
    <property type="entry name" value="HTH_ARAC_FAMILY_1"/>
    <property type="match status" value="1"/>
</dbReference>
<gene>
    <name evidence="5" type="ORF">M3202_15025</name>
</gene>
<reference evidence="5" key="1">
    <citation type="submission" date="2022-05" db="EMBL/GenBank/DDBJ databases">
        <title>Comparative Genomics of Spacecraft Associated Microbes.</title>
        <authorList>
            <person name="Tran M.T."/>
            <person name="Wright A."/>
            <person name="Seuylemezian A."/>
            <person name="Eisen J."/>
            <person name="Coil D."/>
        </authorList>
    </citation>
    <scope>NUCLEOTIDE SEQUENCE</scope>
    <source>
        <strain evidence="5">214.1.1</strain>
    </source>
</reference>
<evidence type="ECO:0000313" key="6">
    <source>
        <dbReference type="Proteomes" id="UP001139179"/>
    </source>
</evidence>
<dbReference type="Proteomes" id="UP001139179">
    <property type="component" value="Unassembled WGS sequence"/>
</dbReference>
<dbReference type="InterPro" id="IPR050959">
    <property type="entry name" value="MarA-like"/>
</dbReference>
<dbReference type="Pfam" id="PF12833">
    <property type="entry name" value="HTH_18"/>
    <property type="match status" value="1"/>
</dbReference>
<dbReference type="PROSITE" id="PS01124">
    <property type="entry name" value="HTH_ARAC_FAMILY_2"/>
    <property type="match status" value="1"/>
</dbReference>